<dbReference type="GO" id="GO:0005543">
    <property type="term" value="F:phospholipid binding"/>
    <property type="evidence" value="ECO:0007669"/>
    <property type="project" value="TreeGrafter"/>
</dbReference>
<dbReference type="CDD" id="cd00125">
    <property type="entry name" value="PLA2c"/>
    <property type="match status" value="1"/>
</dbReference>
<evidence type="ECO:0000256" key="2">
    <source>
        <dbReference type="ARBA" id="ARBA00022525"/>
    </source>
</evidence>
<evidence type="ECO:0000313" key="10">
    <source>
        <dbReference type="Proteomes" id="UP000221080"/>
    </source>
</evidence>
<feature type="disulfide bond" evidence="6">
    <location>
        <begin position="79"/>
        <end position="104"/>
    </location>
</feature>
<dbReference type="STRING" id="7998.ENSIPUP00000019978"/>
<reference evidence="11" key="2">
    <citation type="submission" date="2025-08" db="UniProtKB">
        <authorList>
            <consortium name="RefSeq"/>
        </authorList>
    </citation>
    <scope>IDENTIFICATION</scope>
    <source>
        <tissue evidence="11">Blood</tissue>
    </source>
</reference>
<evidence type="ECO:0000256" key="7">
    <source>
        <dbReference type="RuleBase" id="RU003654"/>
    </source>
</evidence>
<feature type="chain" id="PRO_5011824940" description="Phospholipase A2" evidence="8">
    <location>
        <begin position="18"/>
        <end position="146"/>
    </location>
</feature>
<dbReference type="SMART" id="SM00085">
    <property type="entry name" value="PA2c"/>
    <property type="match status" value="1"/>
</dbReference>
<feature type="disulfide bond" evidence="6">
    <location>
        <begin position="97"/>
        <end position="109"/>
    </location>
</feature>
<keyword evidence="8" id="KW-0732">Signal</keyword>
<feature type="disulfide bond" evidence="6">
    <location>
        <begin position="46"/>
        <end position="136"/>
    </location>
</feature>
<dbReference type="InterPro" id="IPR001211">
    <property type="entry name" value="PLA2"/>
</dbReference>
<reference evidence="10" key="1">
    <citation type="journal article" date="2016" name="Nat. Commun.">
        <title>The channel catfish genome sequence provides insights into the evolution of scale formation in teleosts.</title>
        <authorList>
            <person name="Liu Z."/>
            <person name="Liu S."/>
            <person name="Yao J."/>
            <person name="Bao L."/>
            <person name="Zhang J."/>
            <person name="Li Y."/>
            <person name="Jiang C."/>
            <person name="Sun L."/>
            <person name="Wang R."/>
            <person name="Zhang Y."/>
            <person name="Zhou T."/>
            <person name="Zeng Q."/>
            <person name="Fu Q."/>
            <person name="Gao S."/>
            <person name="Li N."/>
            <person name="Koren S."/>
            <person name="Jiang Y."/>
            <person name="Zimin A."/>
            <person name="Xu P."/>
            <person name="Phillippy A.M."/>
            <person name="Geng X."/>
            <person name="Song L."/>
            <person name="Sun F."/>
            <person name="Li C."/>
            <person name="Wang X."/>
            <person name="Chen A."/>
            <person name="Jin Y."/>
            <person name="Yuan Z."/>
            <person name="Yang Y."/>
            <person name="Tan S."/>
            <person name="Peatman E."/>
            <person name="Lu J."/>
            <person name="Qin Z."/>
            <person name="Dunham R."/>
            <person name="Li Z."/>
            <person name="Sonstegard T."/>
            <person name="Feng J."/>
            <person name="Danzmann R.G."/>
            <person name="Schroeder S."/>
            <person name="Scheffler B."/>
            <person name="Duke M.V."/>
            <person name="Ballard L."/>
            <person name="Kucuktas H."/>
            <person name="Kaltenboeck L."/>
            <person name="Liu H."/>
            <person name="Armbruster J."/>
            <person name="Xie Y."/>
            <person name="Kirby M.L."/>
            <person name="Tian Y."/>
            <person name="Flanagan M.E."/>
            <person name="Mu W."/>
            <person name="Waldbieser G.C."/>
        </authorList>
    </citation>
    <scope>NUCLEOTIDE SEQUENCE [LARGE SCALE GENOMIC DNA]</scope>
    <source>
        <strain evidence="10">SDA103</strain>
    </source>
</reference>
<feature type="domain" description="Phospholipase A2-like central" evidence="9">
    <location>
        <begin position="22"/>
        <end position="137"/>
    </location>
</feature>
<dbReference type="PROSITE" id="PS00118">
    <property type="entry name" value="PA2_HIS"/>
    <property type="match status" value="1"/>
</dbReference>
<dbReference type="GO" id="GO:0050482">
    <property type="term" value="P:arachidonate secretion"/>
    <property type="evidence" value="ECO:0007669"/>
    <property type="project" value="InterPro"/>
</dbReference>
<comment type="subcellular location">
    <subcellularLocation>
        <location evidence="1 8">Secreted</location>
    </subcellularLocation>
</comment>
<dbReference type="InterPro" id="IPR033113">
    <property type="entry name" value="PLA2_histidine"/>
</dbReference>
<protein>
    <recommendedName>
        <fullName evidence="8">Phospholipase A2</fullName>
        <ecNumber evidence="8">3.1.1.4</ecNumber>
    </recommendedName>
</protein>
<feature type="disulfide bond" evidence="6">
    <location>
        <begin position="69"/>
        <end position="143"/>
    </location>
</feature>
<feature type="disulfide bond" evidence="6">
    <location>
        <begin position="48"/>
        <end position="64"/>
    </location>
</feature>
<evidence type="ECO:0000256" key="1">
    <source>
        <dbReference type="ARBA" id="ARBA00004613"/>
    </source>
</evidence>
<dbReference type="PRINTS" id="PR00389">
    <property type="entry name" value="PHPHLIPASEA2"/>
</dbReference>
<feature type="binding site" evidence="5">
    <location>
        <position position="47"/>
    </location>
    <ligand>
        <name>Ca(2+)</name>
        <dbReference type="ChEBI" id="CHEBI:29108"/>
    </ligand>
</feature>
<dbReference type="GO" id="GO:0005576">
    <property type="term" value="C:extracellular region"/>
    <property type="evidence" value="ECO:0007669"/>
    <property type="project" value="UniProtKB-SubCell"/>
</dbReference>
<evidence type="ECO:0000256" key="4">
    <source>
        <dbReference type="PIRSR" id="PIRSR601211-1"/>
    </source>
</evidence>
<dbReference type="Pfam" id="PF00068">
    <property type="entry name" value="Phospholip_A2_1"/>
    <property type="match status" value="1"/>
</dbReference>
<evidence type="ECO:0000256" key="5">
    <source>
        <dbReference type="PIRSR" id="PIRSR601211-2"/>
    </source>
</evidence>
<proteinExistence type="inferred from homology"/>
<evidence type="ECO:0000259" key="9">
    <source>
        <dbReference type="SMART" id="SM00085"/>
    </source>
</evidence>
<keyword evidence="5" id="KW-0479">Metal-binding</keyword>
<dbReference type="SUPFAM" id="SSF48619">
    <property type="entry name" value="Phospholipase A2, PLA2"/>
    <property type="match status" value="1"/>
</dbReference>
<dbReference type="Gene3D" id="1.20.90.10">
    <property type="entry name" value="Phospholipase A2 domain"/>
    <property type="match status" value="1"/>
</dbReference>
<dbReference type="FunFam" id="1.20.90.10:FF:000001">
    <property type="entry name" value="Basic phospholipase A2 homolog"/>
    <property type="match status" value="1"/>
</dbReference>
<dbReference type="InterPro" id="IPR036444">
    <property type="entry name" value="PLipase_A2_dom_sf"/>
</dbReference>
<feature type="disulfide bond" evidence="6">
    <location>
        <begin position="70"/>
        <end position="111"/>
    </location>
</feature>
<comment type="similarity">
    <text evidence="7">Belongs to the phospholipase A2 family.</text>
</comment>
<keyword evidence="3 6" id="KW-1015">Disulfide bond</keyword>
<dbReference type="PANTHER" id="PTHR11716">
    <property type="entry name" value="PHOSPHOLIPASE A2 FAMILY MEMBER"/>
    <property type="match status" value="1"/>
</dbReference>
<feature type="binding site" evidence="5">
    <location>
        <position position="68"/>
    </location>
    <ligand>
        <name>Ca(2+)</name>
        <dbReference type="ChEBI" id="CHEBI:29108"/>
    </ligand>
</feature>
<dbReference type="RefSeq" id="XP_017313254.1">
    <property type="nucleotide sequence ID" value="XM_017457765.3"/>
</dbReference>
<comment type="catalytic activity">
    <reaction evidence="8">
        <text>a 1,2-diacyl-sn-glycero-3-phosphocholine + H2O = a 1-acyl-sn-glycero-3-phosphocholine + a fatty acid + H(+)</text>
        <dbReference type="Rhea" id="RHEA:15801"/>
        <dbReference type="ChEBI" id="CHEBI:15377"/>
        <dbReference type="ChEBI" id="CHEBI:15378"/>
        <dbReference type="ChEBI" id="CHEBI:28868"/>
        <dbReference type="ChEBI" id="CHEBI:57643"/>
        <dbReference type="ChEBI" id="CHEBI:58168"/>
        <dbReference type="EC" id="3.1.1.4"/>
    </reaction>
</comment>
<organism evidence="10 11">
    <name type="scientific">Ictalurus punctatus</name>
    <name type="common">Channel catfish</name>
    <name type="synonym">Silurus punctatus</name>
    <dbReference type="NCBI Taxonomy" id="7998"/>
    <lineage>
        <taxon>Eukaryota</taxon>
        <taxon>Metazoa</taxon>
        <taxon>Chordata</taxon>
        <taxon>Craniata</taxon>
        <taxon>Vertebrata</taxon>
        <taxon>Euteleostomi</taxon>
        <taxon>Actinopterygii</taxon>
        <taxon>Neopterygii</taxon>
        <taxon>Teleostei</taxon>
        <taxon>Ostariophysi</taxon>
        <taxon>Siluriformes</taxon>
        <taxon>Ictaluridae</taxon>
        <taxon>Ictalurus</taxon>
    </lineage>
</organism>
<sequence length="146" mass="16307">MAVLYTTTLLILTVVCSTYTHTTLELSGVVKCGTGRSTLAYIMYGCYCGVGGEGWPRDPADWCCHKHDCCYAKVEDRGCHTKTHTYPWSCDSQSLDCGSLTDRCEKMLCVCDREAAQCLKKAPYNFKYAAWPDFLCGPELPTCAYY</sequence>
<evidence type="ECO:0000256" key="3">
    <source>
        <dbReference type="ARBA" id="ARBA00023157"/>
    </source>
</evidence>
<dbReference type="KEGG" id="ipu:108258821"/>
<dbReference type="Proteomes" id="UP000221080">
    <property type="component" value="Chromosome 26"/>
</dbReference>
<evidence type="ECO:0000313" key="11">
    <source>
        <dbReference type="RefSeq" id="XP_017313254.1"/>
    </source>
</evidence>
<dbReference type="GeneID" id="108258821"/>
<feature type="signal peptide" evidence="8">
    <location>
        <begin position="1"/>
        <end position="17"/>
    </location>
</feature>
<dbReference type="PANTHER" id="PTHR11716:SF4">
    <property type="entry name" value="GROUP 10 SECRETORY PHOSPHOLIPASE A2"/>
    <property type="match status" value="1"/>
</dbReference>
<dbReference type="GO" id="GO:0047498">
    <property type="term" value="F:calcium-dependent phospholipase A2 activity"/>
    <property type="evidence" value="ECO:0007669"/>
    <property type="project" value="TreeGrafter"/>
</dbReference>
<gene>
    <name evidence="11" type="primary">LOC108258821</name>
</gene>
<dbReference type="GO" id="GO:0006644">
    <property type="term" value="P:phospholipid metabolic process"/>
    <property type="evidence" value="ECO:0007669"/>
    <property type="project" value="InterPro"/>
</dbReference>
<feature type="binding site" evidence="5">
    <location>
        <position position="49"/>
    </location>
    <ligand>
        <name>Ca(2+)</name>
        <dbReference type="ChEBI" id="CHEBI:29108"/>
    </ligand>
</feature>
<dbReference type="AlphaFoldDB" id="A0A2D0Q4N0"/>
<dbReference type="GO" id="GO:0005509">
    <property type="term" value="F:calcium ion binding"/>
    <property type="evidence" value="ECO:0007669"/>
    <property type="project" value="InterPro"/>
</dbReference>
<evidence type="ECO:0000256" key="8">
    <source>
        <dbReference type="RuleBase" id="RU361236"/>
    </source>
</evidence>
<feature type="disulfide bond" evidence="6">
    <location>
        <begin position="63"/>
        <end position="118"/>
    </location>
</feature>
<keyword evidence="8" id="KW-0378">Hydrolase</keyword>
<name>A0A2D0Q4N0_ICTPU</name>
<feature type="binding site" evidence="5">
    <location>
        <position position="51"/>
    </location>
    <ligand>
        <name>Ca(2+)</name>
        <dbReference type="ChEBI" id="CHEBI:29108"/>
    </ligand>
</feature>
<accession>A0A2D0Q4N0</accession>
<evidence type="ECO:0000256" key="6">
    <source>
        <dbReference type="PIRSR" id="PIRSR601211-3"/>
    </source>
</evidence>
<feature type="active site" evidence="4">
    <location>
        <position position="112"/>
    </location>
</feature>
<dbReference type="GO" id="GO:0016042">
    <property type="term" value="P:lipid catabolic process"/>
    <property type="evidence" value="ECO:0007669"/>
    <property type="project" value="InterPro"/>
</dbReference>
<keyword evidence="5 8" id="KW-0106">Calcium</keyword>
<comment type="cofactor">
    <cofactor evidence="5">
        <name>Ca(2+)</name>
        <dbReference type="ChEBI" id="CHEBI:29108"/>
    </cofactor>
    <text evidence="5">Binds 1 Ca(2+) ion per subunit.</text>
</comment>
<dbReference type="InterPro" id="IPR016090">
    <property type="entry name" value="PLA2-like_dom"/>
</dbReference>
<keyword evidence="8" id="KW-0443">Lipid metabolism</keyword>
<dbReference type="OrthoDB" id="10069378at2759"/>
<dbReference type="EC" id="3.1.1.4" evidence="8"/>
<keyword evidence="2 8" id="KW-0964">Secreted</keyword>
<keyword evidence="10" id="KW-1185">Reference proteome</keyword>
<feature type="active site" evidence="4">
    <location>
        <position position="67"/>
    </location>
</feature>